<reference evidence="1" key="1">
    <citation type="submission" date="2023-08" db="EMBL/GenBank/DDBJ databases">
        <title>Chromosome-level Genome Assembly of mud carp (Cirrhinus molitorella).</title>
        <authorList>
            <person name="Liu H."/>
        </authorList>
    </citation>
    <scope>NUCLEOTIDE SEQUENCE</scope>
    <source>
        <strain evidence="1">Prfri</strain>
        <tissue evidence="1">Muscle</tissue>
    </source>
</reference>
<accession>A0AA88TX06</accession>
<evidence type="ECO:0000313" key="1">
    <source>
        <dbReference type="EMBL" id="KAK2894757.1"/>
    </source>
</evidence>
<dbReference type="Proteomes" id="UP001187343">
    <property type="component" value="Unassembled WGS sequence"/>
</dbReference>
<comment type="caution">
    <text evidence="1">The sequence shown here is derived from an EMBL/GenBank/DDBJ whole genome shotgun (WGS) entry which is preliminary data.</text>
</comment>
<keyword evidence="2" id="KW-1185">Reference proteome</keyword>
<protein>
    <submittedName>
        <fullName evidence="1">Uncharacterized protein</fullName>
    </submittedName>
</protein>
<gene>
    <name evidence="1" type="ORF">Q8A67_011986</name>
</gene>
<name>A0AA88TX06_9TELE</name>
<sequence>MDDLVARLLQTQGDQISPASNQQDDLLPSPAPASTFNLLIFDQLIKQTPAFRESRQRAISSLSHLDHGQVASSVPLSRTLPPVSDALQIPASKVRIKVKRLSFKASLVTGGVRQWDVGGCMLSTVQWSDALVTLIGVRGRPAWDGGQKNTERREYK</sequence>
<dbReference type="AlphaFoldDB" id="A0AA88TX06"/>
<proteinExistence type="predicted"/>
<dbReference type="EMBL" id="JAUYZG010000011">
    <property type="protein sequence ID" value="KAK2894757.1"/>
    <property type="molecule type" value="Genomic_DNA"/>
</dbReference>
<evidence type="ECO:0000313" key="2">
    <source>
        <dbReference type="Proteomes" id="UP001187343"/>
    </source>
</evidence>
<organism evidence="1 2">
    <name type="scientific">Cirrhinus molitorella</name>
    <name type="common">mud carp</name>
    <dbReference type="NCBI Taxonomy" id="172907"/>
    <lineage>
        <taxon>Eukaryota</taxon>
        <taxon>Metazoa</taxon>
        <taxon>Chordata</taxon>
        <taxon>Craniata</taxon>
        <taxon>Vertebrata</taxon>
        <taxon>Euteleostomi</taxon>
        <taxon>Actinopterygii</taxon>
        <taxon>Neopterygii</taxon>
        <taxon>Teleostei</taxon>
        <taxon>Ostariophysi</taxon>
        <taxon>Cypriniformes</taxon>
        <taxon>Cyprinidae</taxon>
        <taxon>Labeoninae</taxon>
        <taxon>Labeonini</taxon>
        <taxon>Cirrhinus</taxon>
    </lineage>
</organism>